<dbReference type="RefSeq" id="WP_167337872.1">
    <property type="nucleotide sequence ID" value="NZ_CABMNU010000005.1"/>
</dbReference>
<evidence type="ECO:0000313" key="1">
    <source>
        <dbReference type="EMBL" id="HAT3580433.1"/>
    </source>
</evidence>
<sequence length="56" mass="6479">MSEQKAIERSEVRIPATVRNAQSDRKEKMFNELTADEQIAIILKRHREIVSSLVVN</sequence>
<dbReference type="EMBL" id="DACSUM010000004">
    <property type="protein sequence ID" value="HAT3580433.1"/>
    <property type="molecule type" value="Genomic_DNA"/>
</dbReference>
<evidence type="ECO:0000313" key="2">
    <source>
        <dbReference type="Proteomes" id="UP000867740"/>
    </source>
</evidence>
<reference evidence="1" key="2">
    <citation type="submission" date="2020-10" db="EMBL/GenBank/DDBJ databases">
        <authorList>
            <consortium name="NCBI Pathogen Detection Project"/>
        </authorList>
    </citation>
    <scope>NUCLEOTIDE SEQUENCE</scope>
    <source>
        <strain evidence="1">CAVp300</strain>
    </source>
</reference>
<organism evidence="1 2">
    <name type="scientific">Kluyvera intermedia</name>
    <name type="common">Enterobacter intermedius</name>
    <dbReference type="NCBI Taxonomy" id="61648"/>
    <lineage>
        <taxon>Bacteria</taxon>
        <taxon>Pseudomonadati</taxon>
        <taxon>Pseudomonadota</taxon>
        <taxon>Gammaproteobacteria</taxon>
        <taxon>Enterobacterales</taxon>
        <taxon>Enterobacteriaceae</taxon>
        <taxon>Kluyvera</taxon>
    </lineage>
</organism>
<reference evidence="1" key="1">
    <citation type="journal article" date="2018" name="Genome Biol.">
        <title>SKESA: strategic k-mer extension for scrupulous assemblies.</title>
        <authorList>
            <person name="Souvorov A."/>
            <person name="Agarwala R."/>
            <person name="Lipman D.J."/>
        </authorList>
    </citation>
    <scope>NUCLEOTIDE SEQUENCE</scope>
    <source>
        <strain evidence="1">CAVp300</strain>
    </source>
</reference>
<comment type="caution">
    <text evidence="1">The sequence shown here is derived from an EMBL/GenBank/DDBJ whole genome shotgun (WGS) entry which is preliminary data.</text>
</comment>
<proteinExistence type="predicted"/>
<accession>A0A9P3WCW4</accession>
<dbReference type="AlphaFoldDB" id="A0A9P3WCW4"/>
<gene>
    <name evidence="1" type="ORF">I8531_000691</name>
</gene>
<dbReference type="Proteomes" id="UP000867740">
    <property type="component" value="Unassembled WGS sequence"/>
</dbReference>
<name>A0A9P3WCW4_KLUIN</name>
<protein>
    <submittedName>
        <fullName evidence="1">Uncharacterized protein</fullName>
    </submittedName>
</protein>